<protein>
    <recommendedName>
        <fullName evidence="16">Leucine-rich repeat-containing N-terminal plant-type domain-containing protein</fullName>
    </recommendedName>
</protein>
<evidence type="ECO:0000256" key="1">
    <source>
        <dbReference type="ARBA" id="ARBA00004251"/>
    </source>
</evidence>
<dbReference type="SUPFAM" id="SSF52058">
    <property type="entry name" value="L domain-like"/>
    <property type="match status" value="1"/>
</dbReference>
<evidence type="ECO:0000256" key="4">
    <source>
        <dbReference type="ARBA" id="ARBA00022614"/>
    </source>
</evidence>
<organism evidence="14 15">
    <name type="scientific">Urochloa decumbens</name>
    <dbReference type="NCBI Taxonomy" id="240449"/>
    <lineage>
        <taxon>Eukaryota</taxon>
        <taxon>Viridiplantae</taxon>
        <taxon>Streptophyta</taxon>
        <taxon>Embryophyta</taxon>
        <taxon>Tracheophyta</taxon>
        <taxon>Spermatophyta</taxon>
        <taxon>Magnoliopsida</taxon>
        <taxon>Liliopsida</taxon>
        <taxon>Poales</taxon>
        <taxon>Poaceae</taxon>
        <taxon>PACMAD clade</taxon>
        <taxon>Panicoideae</taxon>
        <taxon>Panicodae</taxon>
        <taxon>Paniceae</taxon>
        <taxon>Melinidinae</taxon>
        <taxon>Urochloa</taxon>
    </lineage>
</organism>
<evidence type="ECO:0000313" key="14">
    <source>
        <dbReference type="EMBL" id="CAL4987446.1"/>
    </source>
</evidence>
<name>A0ABC9AVZ9_9POAL</name>
<dbReference type="PRINTS" id="PR00019">
    <property type="entry name" value="LEURICHRPT"/>
</dbReference>
<evidence type="ECO:0000256" key="3">
    <source>
        <dbReference type="ARBA" id="ARBA00022475"/>
    </source>
</evidence>
<keyword evidence="11" id="KW-0325">Glycoprotein</keyword>
<gene>
    <name evidence="14" type="ORF">URODEC1_LOCUS58815</name>
</gene>
<dbReference type="Pfam" id="PF00560">
    <property type="entry name" value="LRR_1"/>
    <property type="match status" value="3"/>
</dbReference>
<evidence type="ECO:0000256" key="10">
    <source>
        <dbReference type="ARBA" id="ARBA00023170"/>
    </source>
</evidence>
<keyword evidence="6" id="KW-0732">Signal</keyword>
<dbReference type="FunFam" id="3.80.10.10:FF:000413">
    <property type="entry name" value="Inactive leucine-rich repeat receptor-like protein kinase"/>
    <property type="match status" value="1"/>
</dbReference>
<comment type="similarity">
    <text evidence="2">Belongs to the RLP family.</text>
</comment>
<evidence type="ECO:0000256" key="8">
    <source>
        <dbReference type="ARBA" id="ARBA00022989"/>
    </source>
</evidence>
<reference evidence="14" key="1">
    <citation type="submission" date="2024-10" db="EMBL/GenBank/DDBJ databases">
        <authorList>
            <person name="Ryan C."/>
        </authorList>
    </citation>
    <scope>NUCLEOTIDE SEQUENCE [LARGE SCALE GENOMIC DNA]</scope>
</reference>
<dbReference type="InterPro" id="IPR032675">
    <property type="entry name" value="LRR_dom_sf"/>
</dbReference>
<dbReference type="SMART" id="SM00365">
    <property type="entry name" value="LRR_SD22"/>
    <property type="match status" value="6"/>
</dbReference>
<evidence type="ECO:0000256" key="2">
    <source>
        <dbReference type="ARBA" id="ARBA00009592"/>
    </source>
</evidence>
<dbReference type="Pfam" id="PF23598">
    <property type="entry name" value="LRR_14"/>
    <property type="match status" value="1"/>
</dbReference>
<keyword evidence="3" id="KW-1003">Cell membrane</keyword>
<keyword evidence="7" id="KW-0677">Repeat</keyword>
<feature type="domain" description="Leucine-rich repeat-containing N-terminal plant-type" evidence="12">
    <location>
        <begin position="46"/>
        <end position="86"/>
    </location>
</feature>
<keyword evidence="5" id="KW-0812">Transmembrane</keyword>
<dbReference type="Proteomes" id="UP001497457">
    <property type="component" value="Chromosome 23rd"/>
</dbReference>
<dbReference type="PANTHER" id="PTHR48063:SF90">
    <property type="entry name" value="OS11G0565920 PROTEIN"/>
    <property type="match status" value="1"/>
</dbReference>
<dbReference type="Pfam" id="PF08263">
    <property type="entry name" value="LRRNT_2"/>
    <property type="match status" value="1"/>
</dbReference>
<evidence type="ECO:0000313" key="15">
    <source>
        <dbReference type="Proteomes" id="UP001497457"/>
    </source>
</evidence>
<dbReference type="InterPro" id="IPR013210">
    <property type="entry name" value="LRR_N_plant-typ"/>
</dbReference>
<keyword evidence="10" id="KW-0675">Receptor</keyword>
<dbReference type="EMBL" id="OZ075133">
    <property type="protein sequence ID" value="CAL4987446.1"/>
    <property type="molecule type" value="Genomic_DNA"/>
</dbReference>
<feature type="domain" description="Disease resistance R13L4/SHOC-2-like LRR" evidence="13">
    <location>
        <begin position="412"/>
        <end position="594"/>
    </location>
</feature>
<dbReference type="InterPro" id="IPR046956">
    <property type="entry name" value="RLP23-like"/>
</dbReference>
<evidence type="ECO:0000256" key="11">
    <source>
        <dbReference type="ARBA" id="ARBA00023180"/>
    </source>
</evidence>
<dbReference type="FunFam" id="3.80.10.10:FF:000649">
    <property type="entry name" value="Leucine Rich Repeat family protein"/>
    <property type="match status" value="1"/>
</dbReference>
<evidence type="ECO:0000256" key="9">
    <source>
        <dbReference type="ARBA" id="ARBA00023136"/>
    </source>
</evidence>
<keyword evidence="15" id="KW-1185">Reference proteome</keyword>
<comment type="subcellular location">
    <subcellularLocation>
        <location evidence="1">Cell membrane</location>
        <topology evidence="1">Single-pass type I membrane protein</topology>
    </subcellularLocation>
</comment>
<dbReference type="Gene3D" id="3.80.10.10">
    <property type="entry name" value="Ribonuclease Inhibitor"/>
    <property type="match status" value="4"/>
</dbReference>
<dbReference type="SUPFAM" id="SSF52047">
    <property type="entry name" value="RNI-like"/>
    <property type="match status" value="1"/>
</dbReference>
<dbReference type="InterPro" id="IPR003591">
    <property type="entry name" value="Leu-rich_rpt_typical-subtyp"/>
</dbReference>
<accession>A0ABC9AVZ9</accession>
<sequence>MHLSPPNLSLLIAAATWRCFLLIMITNALQQQHQAAHGIVGATCIPQERNALLAFKRGITSDPEGLLVSWQEGGGDCCRWNGVLCSNHTGHVLEIQLGSRMVGQISHSLLSLEHLEHLDLSGSCLNGSDGHIPNFLGSLKNLKYLDLNSIPFSGRVPSHLGNLSNLQYLDLSFTGFTHSTDLSWLANLQYLEYLNLSGINLSAVVDWPYAVNMISSLRVLELYMCSLTSANQPLHHLNLTNLENLDLASNYFNHSIASCWFWNITRLKHLELQSTSLHGPFPNKLGDMTSLQTLDASNYGIIGPKLIMKTSLRNLCNLETLYIQYNLLYGDIAELLGSLPQCSPNRLRELALEENNISGVLPGEMWPLTSLESLDLYGNNIGGTLPNWMGQLTSLVFLDLGRNNISGVIPASMGQLTSLRYLELSSNNISGVLPNQMEKLTSLSYLSLTGNSISGVLPNSMAKLTGLGYLDLSHNNITGPLPSFVCHFTSLSNLDLSYNQLTGHVPDNIAMLSRMSNLNLKHNRLNGTITEKHLATLNRLQSIDLSYNSLKIDISSTWQPPFTLNQAGFASCQMGPAFPSWLKWMVDISYLDISNAGINDCLPDWFCSTFSQAESLNISNNQIHGQLPTNMENMSLLEYLFIGSNKLTGQVPQMPKNLRTLDLSTNFLSGPLP</sequence>
<dbReference type="InterPro" id="IPR001611">
    <property type="entry name" value="Leu-rich_rpt"/>
</dbReference>
<keyword evidence="8" id="KW-1133">Transmembrane helix</keyword>
<dbReference type="InterPro" id="IPR055414">
    <property type="entry name" value="LRR_R13L4/SHOC2-like"/>
</dbReference>
<dbReference type="PANTHER" id="PTHR48063">
    <property type="entry name" value="LRR RECEPTOR-LIKE KINASE"/>
    <property type="match status" value="1"/>
</dbReference>
<keyword evidence="4" id="KW-0433">Leucine-rich repeat</keyword>
<evidence type="ECO:0000259" key="13">
    <source>
        <dbReference type="Pfam" id="PF23598"/>
    </source>
</evidence>
<dbReference type="FunFam" id="3.80.10.10:FF:000383">
    <property type="entry name" value="Leucine-rich repeat receptor protein kinase EMS1"/>
    <property type="match status" value="1"/>
</dbReference>
<dbReference type="AlphaFoldDB" id="A0ABC9AVZ9"/>
<evidence type="ECO:0000256" key="7">
    <source>
        <dbReference type="ARBA" id="ARBA00022737"/>
    </source>
</evidence>
<dbReference type="GO" id="GO:0005886">
    <property type="term" value="C:plasma membrane"/>
    <property type="evidence" value="ECO:0007669"/>
    <property type="project" value="UniProtKB-SubCell"/>
</dbReference>
<evidence type="ECO:0000259" key="12">
    <source>
        <dbReference type="Pfam" id="PF08263"/>
    </source>
</evidence>
<keyword evidence="9" id="KW-0472">Membrane</keyword>
<dbReference type="SMART" id="SM00369">
    <property type="entry name" value="LRR_TYP"/>
    <property type="match status" value="9"/>
</dbReference>
<evidence type="ECO:0000256" key="5">
    <source>
        <dbReference type="ARBA" id="ARBA00022692"/>
    </source>
</evidence>
<evidence type="ECO:0000256" key="6">
    <source>
        <dbReference type="ARBA" id="ARBA00022729"/>
    </source>
</evidence>
<evidence type="ECO:0008006" key="16">
    <source>
        <dbReference type="Google" id="ProtNLM"/>
    </source>
</evidence>
<proteinExistence type="inferred from homology"/>